<keyword evidence="3" id="KW-1185">Reference proteome</keyword>
<dbReference type="OrthoDB" id="6905585at2"/>
<feature type="transmembrane region" description="Helical" evidence="1">
    <location>
        <begin position="12"/>
        <end position="32"/>
    </location>
</feature>
<dbReference type="Proteomes" id="UP000198870">
    <property type="component" value="Unassembled WGS sequence"/>
</dbReference>
<evidence type="ECO:0000256" key="1">
    <source>
        <dbReference type="SAM" id="Phobius"/>
    </source>
</evidence>
<evidence type="ECO:0000313" key="3">
    <source>
        <dbReference type="Proteomes" id="UP000198870"/>
    </source>
</evidence>
<name>A0A1G5I5B0_9BACT</name>
<keyword evidence="1" id="KW-0812">Transmembrane</keyword>
<keyword evidence="1" id="KW-0472">Membrane</keyword>
<dbReference type="RefSeq" id="WP_092213341.1">
    <property type="nucleotide sequence ID" value="NZ_FMUX01000017.1"/>
</dbReference>
<keyword evidence="1" id="KW-1133">Transmembrane helix</keyword>
<dbReference type="STRING" id="419481.SAMN05216233_117121"/>
<organism evidence="2 3">
    <name type="scientific">Desulfoluna spongiiphila</name>
    <dbReference type="NCBI Taxonomy" id="419481"/>
    <lineage>
        <taxon>Bacteria</taxon>
        <taxon>Pseudomonadati</taxon>
        <taxon>Thermodesulfobacteriota</taxon>
        <taxon>Desulfobacteria</taxon>
        <taxon>Desulfobacterales</taxon>
        <taxon>Desulfolunaceae</taxon>
        <taxon>Desulfoluna</taxon>
    </lineage>
</organism>
<dbReference type="EMBL" id="FMUX01000017">
    <property type="protein sequence ID" value="SCY71094.1"/>
    <property type="molecule type" value="Genomic_DNA"/>
</dbReference>
<protein>
    <submittedName>
        <fullName evidence="2">Uncharacterized protein</fullName>
    </submittedName>
</protein>
<gene>
    <name evidence="2" type="ORF">SAMN05216233_117121</name>
</gene>
<reference evidence="2 3" key="1">
    <citation type="submission" date="2016-10" db="EMBL/GenBank/DDBJ databases">
        <authorList>
            <person name="de Groot N.N."/>
        </authorList>
    </citation>
    <scope>NUCLEOTIDE SEQUENCE [LARGE SCALE GENOMIC DNA]</scope>
    <source>
        <strain evidence="2 3">AA1</strain>
    </source>
</reference>
<proteinExistence type="predicted"/>
<accession>A0A1G5I5B0</accession>
<evidence type="ECO:0000313" key="2">
    <source>
        <dbReference type="EMBL" id="SCY71094.1"/>
    </source>
</evidence>
<dbReference type="AlphaFoldDB" id="A0A1G5I5B0"/>
<sequence length="115" mass="12849">MNTQPTDYSALRFWFDAGQYGLTLGIGAYVWLGNRFNAKTREVKEVHQEVSIIAERVTKLETNMAHALSHEDLAAVYDRINDVAEEVAGLSGKMDGVKGTVEMIQEYLLNEGGKR</sequence>